<gene>
    <name evidence="2" type="ORF">BEK98_46405</name>
</gene>
<dbReference type="EMBL" id="MCGQ01000190">
    <property type="protein sequence ID" value="OXY84438.1"/>
    <property type="molecule type" value="Genomic_DNA"/>
</dbReference>
<evidence type="ECO:0000313" key="3">
    <source>
        <dbReference type="Proteomes" id="UP000215483"/>
    </source>
</evidence>
<dbReference type="PANTHER" id="PTHR38695">
    <property type="entry name" value="AMINO ACID PERMEASE_ SLC12A DOMAIN-CONTAINING PROTEIN"/>
    <property type="match status" value="1"/>
</dbReference>
<keyword evidence="3" id="KW-1185">Reference proteome</keyword>
<protein>
    <recommendedName>
        <fullName evidence="1">Luciferase domain-containing protein</fullName>
    </recommendedName>
</protein>
<dbReference type="Proteomes" id="UP000215483">
    <property type="component" value="Unassembled WGS sequence"/>
</dbReference>
<dbReference type="OrthoDB" id="822427at2"/>
<dbReference type="InterPro" id="IPR040841">
    <property type="entry name" value="Luciferase_dom"/>
</dbReference>
<dbReference type="PANTHER" id="PTHR38695:SF1">
    <property type="entry name" value="AMINO ACID PERMEASE_ SLC12A DOMAIN-CONTAINING PROTEIN"/>
    <property type="match status" value="1"/>
</dbReference>
<evidence type="ECO:0000259" key="1">
    <source>
        <dbReference type="Pfam" id="PF17648"/>
    </source>
</evidence>
<comment type="caution">
    <text evidence="2">The sequence shown here is derived from an EMBL/GenBank/DDBJ whole genome shotgun (WGS) entry which is preliminary data.</text>
</comment>
<proteinExistence type="predicted"/>
<feature type="domain" description="Luciferase" evidence="1">
    <location>
        <begin position="84"/>
        <end position="153"/>
    </location>
</feature>
<accession>A0A233RM16</accession>
<reference evidence="2 3" key="1">
    <citation type="submission" date="2016-07" db="EMBL/GenBank/DDBJ databases">
        <title>Draft genome of Streptomyces diastatochromogenes.</title>
        <authorList>
            <person name="Podduturi R."/>
            <person name="Lukassen M.B."/>
            <person name="Clausen N."/>
            <person name="Nielsen J.L."/>
            <person name="Jorgensen N.O."/>
        </authorList>
    </citation>
    <scope>NUCLEOTIDE SEQUENCE [LARGE SCALE GENOMIC DNA]</scope>
    <source>
        <strain evidence="2 3">DSM 40608</strain>
    </source>
</reference>
<organism evidence="2 3">
    <name type="scientific">Streptomyces diastatochromogenes</name>
    <dbReference type="NCBI Taxonomy" id="42236"/>
    <lineage>
        <taxon>Bacteria</taxon>
        <taxon>Bacillati</taxon>
        <taxon>Actinomycetota</taxon>
        <taxon>Actinomycetes</taxon>
        <taxon>Kitasatosporales</taxon>
        <taxon>Streptomycetaceae</taxon>
        <taxon>Streptomyces</taxon>
    </lineage>
</organism>
<dbReference type="InterPro" id="IPR048273">
    <property type="entry name" value="Luciferase"/>
</dbReference>
<dbReference type="RefSeq" id="WP_094222989.1">
    <property type="nucleotide sequence ID" value="NZ_MCGQ01000190.1"/>
</dbReference>
<sequence>MSTGTASDATLPERVGFRPLTTPATPHIQLDQHAPQALQDELWSLMTGLRGVTSGRSGISLPQTRALHLDPGLAVGPDEAFMVGTEFAHLHGDGSGSLHVALPAERAAEAIRTGWAEAHPVVTMGLGPETWVMLYGPKDDGQLAVVWQLVQESHAFACGQAPPSRA</sequence>
<evidence type="ECO:0000313" key="2">
    <source>
        <dbReference type="EMBL" id="OXY84438.1"/>
    </source>
</evidence>
<dbReference type="Pfam" id="PF17648">
    <property type="entry name" value="Luciferase"/>
    <property type="match status" value="1"/>
</dbReference>
<name>A0A233RM16_STRDA</name>
<dbReference type="AlphaFoldDB" id="A0A233RM16"/>